<dbReference type="InterPro" id="IPR002758">
    <property type="entry name" value="Cation_antiport_E"/>
</dbReference>
<dbReference type="PANTHER" id="PTHR34584:SF1">
    <property type="entry name" value="NA(+)_H(+) ANTIPORTER SUBUNIT E1"/>
    <property type="match status" value="1"/>
</dbReference>
<evidence type="ECO:0000313" key="8">
    <source>
        <dbReference type="Proteomes" id="UP000652354"/>
    </source>
</evidence>
<dbReference type="PANTHER" id="PTHR34584">
    <property type="entry name" value="NA(+)/H(+) ANTIPORTER SUBUNIT E1"/>
    <property type="match status" value="1"/>
</dbReference>
<reference evidence="7" key="1">
    <citation type="submission" date="2021-01" db="EMBL/GenBank/DDBJ databases">
        <title>Whole genome shotgun sequence of Demequina activiva NBRC 110675.</title>
        <authorList>
            <person name="Komaki H."/>
            <person name="Tamura T."/>
        </authorList>
    </citation>
    <scope>NUCLEOTIDE SEQUENCE</scope>
    <source>
        <strain evidence="7">NBRC 110675</strain>
    </source>
</reference>
<keyword evidence="6" id="KW-0472">Membrane</keyword>
<evidence type="ECO:0000313" key="7">
    <source>
        <dbReference type="EMBL" id="GIG54989.1"/>
    </source>
</evidence>
<organism evidence="7 8">
    <name type="scientific">Demequina activiva</name>
    <dbReference type="NCBI Taxonomy" id="1582364"/>
    <lineage>
        <taxon>Bacteria</taxon>
        <taxon>Bacillati</taxon>
        <taxon>Actinomycetota</taxon>
        <taxon>Actinomycetes</taxon>
        <taxon>Micrococcales</taxon>
        <taxon>Demequinaceae</taxon>
        <taxon>Demequina</taxon>
    </lineage>
</organism>
<gene>
    <name evidence="7" type="primary">shaE</name>
    <name evidence="7" type="ORF">Dac01nite_17410</name>
</gene>
<dbReference type="Pfam" id="PF01899">
    <property type="entry name" value="MNHE"/>
    <property type="match status" value="1"/>
</dbReference>
<evidence type="ECO:0000256" key="1">
    <source>
        <dbReference type="ARBA" id="ARBA00004651"/>
    </source>
</evidence>
<protein>
    <submittedName>
        <fullName evidence="7">Sodium:proton antiporter</fullName>
    </submittedName>
</protein>
<dbReference type="GO" id="GO:0005886">
    <property type="term" value="C:plasma membrane"/>
    <property type="evidence" value="ECO:0007669"/>
    <property type="project" value="UniProtKB-SubCell"/>
</dbReference>
<dbReference type="GO" id="GO:0008324">
    <property type="term" value="F:monoatomic cation transmembrane transporter activity"/>
    <property type="evidence" value="ECO:0007669"/>
    <property type="project" value="InterPro"/>
</dbReference>
<evidence type="ECO:0000256" key="3">
    <source>
        <dbReference type="ARBA" id="ARBA00022475"/>
    </source>
</evidence>
<dbReference type="RefSeq" id="WP_203656028.1">
    <property type="nucleotide sequence ID" value="NZ_BONR01000003.1"/>
</dbReference>
<evidence type="ECO:0000256" key="5">
    <source>
        <dbReference type="ARBA" id="ARBA00022989"/>
    </source>
</evidence>
<keyword evidence="5" id="KW-1133">Transmembrane helix</keyword>
<comment type="caution">
    <text evidence="7">The sequence shown here is derived from an EMBL/GenBank/DDBJ whole genome shotgun (WGS) entry which is preliminary data.</text>
</comment>
<comment type="subcellular location">
    <subcellularLocation>
        <location evidence="1">Cell membrane</location>
        <topology evidence="1">Multi-pass membrane protein</topology>
    </subcellularLocation>
</comment>
<keyword evidence="4" id="KW-0812">Transmembrane</keyword>
<sequence>MSIITWPVRLVWFAIWFATRVVISNATVVWDNLTPGQRSDPGVAILPTRCRTDAELTVLAALITLTPGTLTLGTSRAASDDSPRDLYVHGMYHPDAESLRRELRDIEGRMLHAMRRQGGPQ</sequence>
<keyword evidence="3" id="KW-1003">Cell membrane</keyword>
<evidence type="ECO:0000256" key="2">
    <source>
        <dbReference type="ARBA" id="ARBA00006228"/>
    </source>
</evidence>
<dbReference type="AlphaFoldDB" id="A0A919Q3N2"/>
<comment type="similarity">
    <text evidence="2">Belongs to the CPA3 antiporters (TC 2.A.63) subunit E family.</text>
</comment>
<keyword evidence="8" id="KW-1185">Reference proteome</keyword>
<dbReference type="Proteomes" id="UP000652354">
    <property type="component" value="Unassembled WGS sequence"/>
</dbReference>
<evidence type="ECO:0000256" key="6">
    <source>
        <dbReference type="ARBA" id="ARBA00023136"/>
    </source>
</evidence>
<dbReference type="EMBL" id="BONR01000003">
    <property type="protein sequence ID" value="GIG54989.1"/>
    <property type="molecule type" value="Genomic_DNA"/>
</dbReference>
<name>A0A919Q3N2_9MICO</name>
<evidence type="ECO:0000256" key="4">
    <source>
        <dbReference type="ARBA" id="ARBA00022692"/>
    </source>
</evidence>
<proteinExistence type="inferred from homology"/>
<accession>A0A919Q3N2</accession>